<feature type="non-terminal residue" evidence="5">
    <location>
        <position position="1"/>
    </location>
</feature>
<organism evidence="5 6">
    <name type="scientific">Trichogramma brassicae</name>
    <dbReference type="NCBI Taxonomy" id="86971"/>
    <lineage>
        <taxon>Eukaryota</taxon>
        <taxon>Metazoa</taxon>
        <taxon>Ecdysozoa</taxon>
        <taxon>Arthropoda</taxon>
        <taxon>Hexapoda</taxon>
        <taxon>Insecta</taxon>
        <taxon>Pterygota</taxon>
        <taxon>Neoptera</taxon>
        <taxon>Endopterygota</taxon>
        <taxon>Hymenoptera</taxon>
        <taxon>Apocrita</taxon>
        <taxon>Proctotrupomorpha</taxon>
        <taxon>Chalcidoidea</taxon>
        <taxon>Trichogrammatidae</taxon>
        <taxon>Trichogramma</taxon>
    </lineage>
</organism>
<feature type="region of interest" description="Disordered" evidence="4">
    <location>
        <begin position="353"/>
        <end position="388"/>
    </location>
</feature>
<dbReference type="Gene3D" id="1.25.40.20">
    <property type="entry name" value="Ankyrin repeat-containing domain"/>
    <property type="match status" value="1"/>
</dbReference>
<dbReference type="GO" id="GO:0070531">
    <property type="term" value="C:BRCA1-A complex"/>
    <property type="evidence" value="ECO:0007669"/>
    <property type="project" value="TreeGrafter"/>
</dbReference>
<evidence type="ECO:0000256" key="1">
    <source>
        <dbReference type="ARBA" id="ARBA00022737"/>
    </source>
</evidence>
<keyword evidence="2 3" id="KW-0040">ANK repeat</keyword>
<evidence type="ECO:0000256" key="3">
    <source>
        <dbReference type="PROSITE-ProRule" id="PRU00023"/>
    </source>
</evidence>
<dbReference type="SUPFAM" id="SSF48403">
    <property type="entry name" value="Ankyrin repeat"/>
    <property type="match status" value="1"/>
</dbReference>
<feature type="repeat" description="ANK" evidence="3">
    <location>
        <begin position="91"/>
        <end position="123"/>
    </location>
</feature>
<feature type="repeat" description="ANK" evidence="3">
    <location>
        <begin position="123"/>
        <end position="155"/>
    </location>
</feature>
<evidence type="ECO:0000256" key="4">
    <source>
        <dbReference type="SAM" id="MobiDB-lite"/>
    </source>
</evidence>
<dbReference type="EMBL" id="CADCXV010000711">
    <property type="protein sequence ID" value="CAB0033491.1"/>
    <property type="molecule type" value="Genomic_DNA"/>
</dbReference>
<protein>
    <submittedName>
        <fullName evidence="5">Uncharacterized protein</fullName>
    </submittedName>
</protein>
<dbReference type="PANTHER" id="PTHR24171:SF8">
    <property type="entry name" value="BRCA1-ASSOCIATED RING DOMAIN PROTEIN 1"/>
    <property type="match status" value="1"/>
</dbReference>
<feature type="region of interest" description="Disordered" evidence="4">
    <location>
        <begin position="479"/>
        <end position="516"/>
    </location>
</feature>
<dbReference type="AlphaFoldDB" id="A0A6H5ICQ7"/>
<name>A0A6H5ICQ7_9HYME</name>
<dbReference type="OrthoDB" id="539213at2759"/>
<feature type="compositionally biased region" description="Polar residues" evidence="4">
    <location>
        <begin position="592"/>
        <end position="617"/>
    </location>
</feature>
<evidence type="ECO:0000313" key="5">
    <source>
        <dbReference type="EMBL" id="CAB0033491.1"/>
    </source>
</evidence>
<feature type="region of interest" description="Disordered" evidence="4">
    <location>
        <begin position="539"/>
        <end position="559"/>
    </location>
</feature>
<keyword evidence="1" id="KW-0677">Repeat</keyword>
<feature type="region of interest" description="Disordered" evidence="4">
    <location>
        <begin position="588"/>
        <end position="672"/>
    </location>
</feature>
<dbReference type="GO" id="GO:0004842">
    <property type="term" value="F:ubiquitin-protein transferase activity"/>
    <property type="evidence" value="ECO:0007669"/>
    <property type="project" value="TreeGrafter"/>
</dbReference>
<dbReference type="PROSITE" id="PS50088">
    <property type="entry name" value="ANK_REPEAT"/>
    <property type="match status" value="3"/>
</dbReference>
<feature type="compositionally biased region" description="Basic and acidic residues" evidence="4">
    <location>
        <begin position="630"/>
        <end position="666"/>
    </location>
</feature>
<feature type="region of interest" description="Disordered" evidence="4">
    <location>
        <begin position="401"/>
        <end position="443"/>
    </location>
</feature>
<feature type="compositionally biased region" description="Basic and acidic residues" evidence="4">
    <location>
        <begin position="376"/>
        <end position="385"/>
    </location>
</feature>
<evidence type="ECO:0000313" key="6">
    <source>
        <dbReference type="Proteomes" id="UP000479190"/>
    </source>
</evidence>
<dbReference type="SMART" id="SM00248">
    <property type="entry name" value="ANK"/>
    <property type="match status" value="4"/>
</dbReference>
<dbReference type="PROSITE" id="PS50297">
    <property type="entry name" value="ANK_REP_REGION"/>
    <property type="match status" value="3"/>
</dbReference>
<dbReference type="PANTHER" id="PTHR24171">
    <property type="entry name" value="ANKYRIN REPEAT DOMAIN-CONTAINING PROTEIN 39-RELATED"/>
    <property type="match status" value="1"/>
</dbReference>
<proteinExistence type="predicted"/>
<dbReference type="GO" id="GO:0031436">
    <property type="term" value="C:BRCA1-BARD1 complex"/>
    <property type="evidence" value="ECO:0007669"/>
    <property type="project" value="TreeGrafter"/>
</dbReference>
<keyword evidence="6" id="KW-1185">Reference proteome</keyword>
<reference evidence="5 6" key="1">
    <citation type="submission" date="2020-02" db="EMBL/GenBank/DDBJ databases">
        <authorList>
            <person name="Ferguson B K."/>
        </authorList>
    </citation>
    <scope>NUCLEOTIDE SEQUENCE [LARGE SCALE GENOMIC DNA]</scope>
</reference>
<feature type="region of interest" description="Disordered" evidence="4">
    <location>
        <begin position="307"/>
        <end position="340"/>
    </location>
</feature>
<sequence length="672" mass="74818">TVPRSSCEERGKQNRFCAKGNRLCARRSRRSIIRRSGWYGDGSTTSLPGFSIRTSLRRFKHSRKLPGEVKTCFHSGFKSKNNPRKNYCDNHGYTYFHGACTIGHERAIDSLLRQGVDINLDTYTCSALHIAAQYRLETVVKKLLDHGANPNQQDHEKSTPLHAFAWMCLCGCVSRKDYCDRRRPVDKLVKMLLVKGANIEARNRHGDTPLQLAVSRFDVELTRSLLKHGASLSSLNEDRMFIQNFSSLELKCYPVTLNIIEVMQLLQSAGYKMDFYTKLRLIKCWIKVRGNDMDYLVAEDTGRGVHQSGQRRVRLHAGARARRRQGGERARAPGHGAHLPLPVLQLHGQRDQLPAEAVPRRGQQGQVLGPLPADRQSAERQDAAHQQRARLLHRDLLGAEGTQLDGATPTCWCGSPGSAATSRPSDSGQPVVEKRPTQLDLKTASTAATASLDAAAALPSTSKSSAGGELLLLDSTLDTTMTSDGGHEADDEADEDLQSPGDDGATTDDDSERCLDCGHRRPLEISYTIEDLDTLDQRQRQLRQSQSSGGLEVSSDGRRCRSFLSPDDALRDLRKHASQGAEIRWELHSSRSDVGQATTTSTTCGCHRSQSTLTPRSHPQRGDLRKHHSAEKDKWSLKPESEHDLRKHLSDDCRMAGSSREPRWTEHLQVPE</sequence>
<feature type="compositionally biased region" description="Basic residues" evidence="4">
    <location>
        <begin position="309"/>
        <end position="324"/>
    </location>
</feature>
<feature type="repeat" description="ANK" evidence="3">
    <location>
        <begin position="205"/>
        <end position="237"/>
    </location>
</feature>
<accession>A0A6H5ICQ7</accession>
<dbReference type="GO" id="GO:0085020">
    <property type="term" value="P:protein K6-linked ubiquitination"/>
    <property type="evidence" value="ECO:0007669"/>
    <property type="project" value="TreeGrafter"/>
</dbReference>
<evidence type="ECO:0000256" key="2">
    <source>
        <dbReference type="ARBA" id="ARBA00023043"/>
    </source>
</evidence>
<dbReference type="Pfam" id="PF12796">
    <property type="entry name" value="Ank_2"/>
    <property type="match status" value="1"/>
</dbReference>
<feature type="non-terminal residue" evidence="5">
    <location>
        <position position="672"/>
    </location>
</feature>
<gene>
    <name evidence="5" type="ORF">TBRA_LOCUS5397</name>
</gene>
<dbReference type="Proteomes" id="UP000479190">
    <property type="component" value="Unassembled WGS sequence"/>
</dbReference>
<dbReference type="InterPro" id="IPR002110">
    <property type="entry name" value="Ankyrin_rpt"/>
</dbReference>
<dbReference type="InterPro" id="IPR036770">
    <property type="entry name" value="Ankyrin_rpt-contain_sf"/>
</dbReference>
<dbReference type="Pfam" id="PF00023">
    <property type="entry name" value="Ank"/>
    <property type="match status" value="1"/>
</dbReference>
<feature type="compositionally biased region" description="Polar residues" evidence="4">
    <location>
        <begin position="418"/>
        <end position="428"/>
    </location>
</feature>